<dbReference type="SUPFAM" id="SSF50249">
    <property type="entry name" value="Nucleic acid-binding proteins"/>
    <property type="match status" value="2"/>
</dbReference>
<dbReference type="Gene3D" id="2.30.30.30">
    <property type="match status" value="1"/>
</dbReference>
<dbReference type="NCBIfam" id="NF001810">
    <property type="entry name" value="PRK00529.1"/>
    <property type="match status" value="1"/>
</dbReference>
<dbReference type="InterPro" id="IPR015365">
    <property type="entry name" value="Elong-fact-P_C"/>
</dbReference>
<dbReference type="PANTHER" id="PTHR30053">
    <property type="entry name" value="ELONGATION FACTOR P"/>
    <property type="match status" value="1"/>
</dbReference>
<dbReference type="InterPro" id="IPR001059">
    <property type="entry name" value="Transl_elong_P/YeiP_cen"/>
</dbReference>
<keyword evidence="5 7" id="KW-0251">Elongation factor</keyword>
<dbReference type="EMBL" id="CP007770">
    <property type="protein sequence ID" value="AJC88111.1"/>
    <property type="molecule type" value="Genomic_DNA"/>
</dbReference>
<evidence type="ECO:0000259" key="11">
    <source>
        <dbReference type="SMART" id="SM01185"/>
    </source>
</evidence>
<dbReference type="FunFam" id="2.40.50.140:FF:000009">
    <property type="entry name" value="Elongation factor P"/>
    <property type="match status" value="1"/>
</dbReference>
<dbReference type="SMART" id="SM01185">
    <property type="entry name" value="EFP"/>
    <property type="match status" value="1"/>
</dbReference>
<gene>
    <name evidence="7 12" type="primary">efp</name>
    <name evidence="12" type="ORF">CINS_1149</name>
</gene>
<dbReference type="CDD" id="cd04470">
    <property type="entry name" value="S1_EF-P_repeat_1"/>
    <property type="match status" value="1"/>
</dbReference>
<dbReference type="PANTHER" id="PTHR30053:SF12">
    <property type="entry name" value="ELONGATION FACTOR P (EF-P) FAMILY PROTEIN"/>
    <property type="match status" value="1"/>
</dbReference>
<reference evidence="12 13" key="1">
    <citation type="journal article" date="2014" name="Genome Biol. Evol.">
        <title>Comparative Genomics of the Campylobacter lari Group.</title>
        <authorList>
            <person name="Miller W.G."/>
            <person name="Yee E."/>
            <person name="Chapman M.H."/>
            <person name="Smith T.P."/>
            <person name="Bono J.L."/>
            <person name="Huynh S."/>
            <person name="Parker C.T."/>
            <person name="Vandamme P."/>
            <person name="Luong K."/>
            <person name="Korlach J."/>
        </authorList>
    </citation>
    <scope>NUCLEOTIDE SEQUENCE [LARGE SCALE GENOMIC DNA]</scope>
    <source>
        <strain evidence="12 13">NCTC 12927</strain>
    </source>
</reference>
<organism evidence="12 13">
    <name type="scientific">Campylobacter insulaenigrae NCTC 12927</name>
    <dbReference type="NCBI Taxonomy" id="1031564"/>
    <lineage>
        <taxon>Bacteria</taxon>
        <taxon>Pseudomonadati</taxon>
        <taxon>Campylobacterota</taxon>
        <taxon>Epsilonproteobacteria</taxon>
        <taxon>Campylobacterales</taxon>
        <taxon>Campylobacteraceae</taxon>
        <taxon>Campylobacter</taxon>
    </lineage>
</organism>
<dbReference type="FunFam" id="2.40.50.140:FF:000004">
    <property type="entry name" value="Elongation factor P"/>
    <property type="match status" value="1"/>
</dbReference>
<evidence type="ECO:0000256" key="9">
    <source>
        <dbReference type="RuleBase" id="RU004389"/>
    </source>
</evidence>
<dbReference type="UniPathway" id="UPA00345"/>
<dbReference type="PIRSF" id="PIRSF005901">
    <property type="entry name" value="EF-P"/>
    <property type="match status" value="1"/>
</dbReference>
<dbReference type="GeneID" id="74431935"/>
<dbReference type="SUPFAM" id="SSF50104">
    <property type="entry name" value="Translation proteins SH3-like domain"/>
    <property type="match status" value="1"/>
</dbReference>
<dbReference type="CDD" id="cd05794">
    <property type="entry name" value="S1_EF-P_repeat_2"/>
    <property type="match status" value="1"/>
</dbReference>
<feature type="domain" description="Translation elongation factor P/YeiP central" evidence="11">
    <location>
        <begin position="69"/>
        <end position="123"/>
    </location>
</feature>
<sequence length="189" mass="21127">MASYGMGDLKKGLKIEIDGVPFKIVEYQHVKPGKGPAFVRIKIKSFIDGKVLEKTFHAGDKCESPNLEEKQMQYLYDDGENCQFMDTQTYEQVAISDEDVGEAKKWMLDGTMVDVLFHNGKAIGVEVPQVMELKIVETAPNFKGDTQGSNKKPATLETGAVVQIPFHVLEGEIIRVDTVRGEYIERANK</sequence>
<dbReference type="Pfam" id="PF09285">
    <property type="entry name" value="Elong-fact-P_C"/>
    <property type="match status" value="1"/>
</dbReference>
<dbReference type="KEGG" id="cis:CINS_1149"/>
<dbReference type="InterPro" id="IPR008991">
    <property type="entry name" value="Translation_prot_SH3-like_sf"/>
</dbReference>
<protein>
    <recommendedName>
        <fullName evidence="7 8">Elongation factor P</fullName>
        <shortName evidence="7">EF-P</shortName>
    </recommendedName>
</protein>
<dbReference type="FunFam" id="2.30.30.30:FF:000003">
    <property type="entry name" value="Elongation factor P"/>
    <property type="match status" value="1"/>
</dbReference>
<evidence type="ECO:0000256" key="4">
    <source>
        <dbReference type="ARBA" id="ARBA00022490"/>
    </source>
</evidence>
<dbReference type="InterPro" id="IPR012340">
    <property type="entry name" value="NA-bd_OB-fold"/>
</dbReference>
<dbReference type="InterPro" id="IPR013185">
    <property type="entry name" value="Transl_elong_KOW-like"/>
</dbReference>
<name>A0A0A8H1Z1_9BACT</name>
<comment type="function">
    <text evidence="7">Involved in peptide bond synthesis. Stimulates efficient translation and peptide-bond synthesis on native or reconstituted 70S ribosomes in vitro. Probably functions indirectly by altering the affinity of the ribosome for aminoacyl-tRNA, thus increasing their reactivity as acceptors for peptidyl transferase.</text>
</comment>
<evidence type="ECO:0000313" key="12">
    <source>
        <dbReference type="EMBL" id="AJC88111.1"/>
    </source>
</evidence>
<keyword evidence="4 7" id="KW-0963">Cytoplasm</keyword>
<dbReference type="GO" id="GO:0043043">
    <property type="term" value="P:peptide biosynthetic process"/>
    <property type="evidence" value="ECO:0007669"/>
    <property type="project" value="InterPro"/>
</dbReference>
<dbReference type="AlphaFoldDB" id="A0A0A8H1Z1"/>
<dbReference type="SMART" id="SM00841">
    <property type="entry name" value="Elong-fact-P_C"/>
    <property type="match status" value="1"/>
</dbReference>
<dbReference type="InterPro" id="IPR020599">
    <property type="entry name" value="Transl_elong_fac_P/YeiP"/>
</dbReference>
<evidence type="ECO:0000313" key="13">
    <source>
        <dbReference type="Proteomes" id="UP000031163"/>
    </source>
</evidence>
<dbReference type="Proteomes" id="UP000031163">
    <property type="component" value="Chromosome"/>
</dbReference>
<dbReference type="HOGENOM" id="CLU_074944_0_1_7"/>
<evidence type="ECO:0000256" key="2">
    <source>
        <dbReference type="ARBA" id="ARBA00004815"/>
    </source>
</evidence>
<evidence type="ECO:0000256" key="5">
    <source>
        <dbReference type="ARBA" id="ARBA00022768"/>
    </source>
</evidence>
<feature type="domain" description="Elongation factor P C-terminal" evidence="10">
    <location>
        <begin position="131"/>
        <end position="186"/>
    </location>
</feature>
<evidence type="ECO:0000256" key="7">
    <source>
        <dbReference type="HAMAP-Rule" id="MF_00141"/>
    </source>
</evidence>
<evidence type="ECO:0000259" key="10">
    <source>
        <dbReference type="SMART" id="SM00841"/>
    </source>
</evidence>
<evidence type="ECO:0000256" key="8">
    <source>
        <dbReference type="NCBIfam" id="TIGR00038"/>
    </source>
</evidence>
<accession>A0A0A8H1Z1</accession>
<keyword evidence="6 7" id="KW-0648">Protein biosynthesis</keyword>
<dbReference type="HAMAP" id="MF_00141">
    <property type="entry name" value="EF_P"/>
    <property type="match status" value="1"/>
</dbReference>
<comment type="similarity">
    <text evidence="3 7 9">Belongs to the elongation factor P family.</text>
</comment>
<dbReference type="InterPro" id="IPR011768">
    <property type="entry name" value="Transl_elongation_fac_P"/>
</dbReference>
<dbReference type="GO" id="GO:0005829">
    <property type="term" value="C:cytosol"/>
    <property type="evidence" value="ECO:0007669"/>
    <property type="project" value="UniProtKB-ARBA"/>
</dbReference>
<evidence type="ECO:0000256" key="1">
    <source>
        <dbReference type="ARBA" id="ARBA00004496"/>
    </source>
</evidence>
<proteinExistence type="inferred from homology"/>
<evidence type="ECO:0000256" key="6">
    <source>
        <dbReference type="ARBA" id="ARBA00022917"/>
    </source>
</evidence>
<dbReference type="GO" id="GO:0003746">
    <property type="term" value="F:translation elongation factor activity"/>
    <property type="evidence" value="ECO:0007669"/>
    <property type="project" value="UniProtKB-UniRule"/>
</dbReference>
<dbReference type="STRING" id="1031564.CINS_1149"/>
<evidence type="ECO:0000256" key="3">
    <source>
        <dbReference type="ARBA" id="ARBA00009479"/>
    </source>
</evidence>
<dbReference type="InterPro" id="IPR014722">
    <property type="entry name" value="Rib_uL2_dom2"/>
</dbReference>
<comment type="subcellular location">
    <subcellularLocation>
        <location evidence="1 7">Cytoplasm</location>
    </subcellularLocation>
</comment>
<dbReference type="NCBIfam" id="TIGR00038">
    <property type="entry name" value="efp"/>
    <property type="match status" value="1"/>
</dbReference>
<dbReference type="Gene3D" id="2.40.50.140">
    <property type="entry name" value="Nucleic acid-binding proteins"/>
    <property type="match status" value="2"/>
</dbReference>
<dbReference type="Pfam" id="PF01132">
    <property type="entry name" value="EFP"/>
    <property type="match status" value="1"/>
</dbReference>
<dbReference type="Pfam" id="PF08207">
    <property type="entry name" value="EFP_N"/>
    <property type="match status" value="1"/>
</dbReference>
<comment type="pathway">
    <text evidence="2 7">Protein biosynthesis; polypeptide chain elongation.</text>
</comment>
<dbReference type="RefSeq" id="WP_039650624.1">
    <property type="nucleotide sequence ID" value="NZ_CP007770.1"/>
</dbReference>